<reference evidence="1" key="1">
    <citation type="submission" date="2018-04" db="EMBL/GenBank/DDBJ databases">
        <authorList>
            <person name="Go L.Y."/>
            <person name="Mitchell J.A."/>
        </authorList>
    </citation>
    <scope>NUCLEOTIDE SEQUENCE</scope>
    <source>
        <strain evidence="1">WBAF</strain>
    </source>
</reference>
<organism evidence="1">
    <name type="scientific">Wolbachia endosymbiont of Aleurodicus floccissimus</name>
    <dbReference type="NCBI Taxonomy" id="2152762"/>
    <lineage>
        <taxon>Bacteria</taxon>
        <taxon>Pseudomonadati</taxon>
        <taxon>Pseudomonadota</taxon>
        <taxon>Alphaproteobacteria</taxon>
        <taxon>Rickettsiales</taxon>
        <taxon>Anaplasmataceae</taxon>
        <taxon>Wolbachieae</taxon>
        <taxon>Wolbachia</taxon>
    </lineage>
</organism>
<name>A0A3B0JFF4_9RICK</name>
<gene>
    <name evidence="1" type="ORF">WBAF_0570</name>
</gene>
<protein>
    <submittedName>
        <fullName evidence="1">Uncharacterized protein</fullName>
    </submittedName>
</protein>
<sequence>MILREFESSQVLKLDYSQGKADKGRSISCFYLY</sequence>
<dbReference type="AlphaFoldDB" id="A0A3B0JFF4"/>
<dbReference type="EMBL" id="OUNF01000157">
    <property type="protein sequence ID" value="SPP33952.1"/>
    <property type="molecule type" value="Genomic_DNA"/>
</dbReference>
<proteinExistence type="predicted"/>
<evidence type="ECO:0000313" key="1">
    <source>
        <dbReference type="EMBL" id="SPP33952.1"/>
    </source>
</evidence>
<accession>A0A3B0JFF4</accession>